<dbReference type="Proteomes" id="UP000828251">
    <property type="component" value="Unassembled WGS sequence"/>
</dbReference>
<dbReference type="AlphaFoldDB" id="A0A9D3VPA4"/>
<dbReference type="GO" id="GO:0003676">
    <property type="term" value="F:nucleic acid binding"/>
    <property type="evidence" value="ECO:0007669"/>
    <property type="project" value="InterPro"/>
</dbReference>
<name>A0A9D3VPA4_9ROSI</name>
<sequence length="135" mass="15091">MNLYSQMDRIAAGTSSCQAWRGLVISIVVLCRKIYVVELAGNIGSTGIFQAEVRVLLQGLNLAWDRGFYRVEVEPDNALLIELVKLRLDDPHLARIGGSLRIDMVVYDHPPSRLVHYLERDTRGSPCLAEQNKAA</sequence>
<gene>
    <name evidence="2" type="ORF">J1N35_018109</name>
</gene>
<accession>A0A9D3VPA4</accession>
<protein>
    <recommendedName>
        <fullName evidence="1">RNase H type-1 domain-containing protein</fullName>
    </recommendedName>
</protein>
<proteinExistence type="predicted"/>
<evidence type="ECO:0000313" key="3">
    <source>
        <dbReference type="Proteomes" id="UP000828251"/>
    </source>
</evidence>
<comment type="caution">
    <text evidence="2">The sequence shown here is derived from an EMBL/GenBank/DDBJ whole genome shotgun (WGS) entry which is preliminary data.</text>
</comment>
<keyword evidence="3" id="KW-1185">Reference proteome</keyword>
<evidence type="ECO:0000259" key="1">
    <source>
        <dbReference type="Pfam" id="PF13456"/>
    </source>
</evidence>
<organism evidence="2 3">
    <name type="scientific">Gossypium stocksii</name>
    <dbReference type="NCBI Taxonomy" id="47602"/>
    <lineage>
        <taxon>Eukaryota</taxon>
        <taxon>Viridiplantae</taxon>
        <taxon>Streptophyta</taxon>
        <taxon>Embryophyta</taxon>
        <taxon>Tracheophyta</taxon>
        <taxon>Spermatophyta</taxon>
        <taxon>Magnoliopsida</taxon>
        <taxon>eudicotyledons</taxon>
        <taxon>Gunneridae</taxon>
        <taxon>Pentapetalae</taxon>
        <taxon>rosids</taxon>
        <taxon>malvids</taxon>
        <taxon>Malvales</taxon>
        <taxon>Malvaceae</taxon>
        <taxon>Malvoideae</taxon>
        <taxon>Gossypium</taxon>
    </lineage>
</organism>
<reference evidence="2 3" key="1">
    <citation type="journal article" date="2021" name="Plant Biotechnol. J.">
        <title>Multi-omics assisted identification of the key and species-specific regulatory components of drought-tolerant mechanisms in Gossypium stocksii.</title>
        <authorList>
            <person name="Yu D."/>
            <person name="Ke L."/>
            <person name="Zhang D."/>
            <person name="Wu Y."/>
            <person name="Sun Y."/>
            <person name="Mei J."/>
            <person name="Sun J."/>
            <person name="Sun Y."/>
        </authorList>
    </citation>
    <scope>NUCLEOTIDE SEQUENCE [LARGE SCALE GENOMIC DNA]</scope>
    <source>
        <strain evidence="3">cv. E1</strain>
        <tissue evidence="2">Leaf</tissue>
    </source>
</reference>
<dbReference type="InterPro" id="IPR002156">
    <property type="entry name" value="RNaseH_domain"/>
</dbReference>
<dbReference type="Pfam" id="PF13456">
    <property type="entry name" value="RVT_3"/>
    <property type="match status" value="1"/>
</dbReference>
<evidence type="ECO:0000313" key="2">
    <source>
        <dbReference type="EMBL" id="KAH1090852.1"/>
    </source>
</evidence>
<dbReference type="EMBL" id="JAIQCV010000006">
    <property type="protein sequence ID" value="KAH1090852.1"/>
    <property type="molecule type" value="Genomic_DNA"/>
</dbReference>
<dbReference type="OrthoDB" id="980456at2759"/>
<feature type="domain" description="RNase H type-1" evidence="1">
    <location>
        <begin position="16"/>
        <end position="88"/>
    </location>
</feature>
<dbReference type="GO" id="GO:0004523">
    <property type="term" value="F:RNA-DNA hybrid ribonuclease activity"/>
    <property type="evidence" value="ECO:0007669"/>
    <property type="project" value="InterPro"/>
</dbReference>